<sequence>MKLFNKTRFKSVEAKRLRNYLLYAVGEIILVVFGILIALYINNWNQDKQIARHNHDLQQKILVQLDRDIHDLEQFKQELDTLNQVYLKTLKRKYDQSKVDDGGLLSTILFEVKELALDKHSVNWIDNAELDNSEISEELIELSSLYKAYFKNIDDIESIIYNKLTTNLEIIESTQPWYTELITDFSCKTECVKYLLHDESHKSRIASLRFLYINGYGSIIDGFYYDLKRAKTQLEAKIKNEHN</sequence>
<evidence type="ECO:0000313" key="3">
    <source>
        <dbReference type="EMBL" id="MCK8481845.1"/>
    </source>
</evidence>
<reference evidence="3" key="1">
    <citation type="submission" date="2022-04" db="EMBL/GenBank/DDBJ databases">
        <authorList>
            <person name="Ren T."/>
        </authorList>
    </citation>
    <scope>NUCLEOTIDE SEQUENCE</scope>
    <source>
        <strain evidence="3">F63249</strain>
    </source>
</reference>
<gene>
    <name evidence="3" type="ORF">MUY34_14525</name>
</gene>
<feature type="coiled-coil region" evidence="1">
    <location>
        <begin position="65"/>
        <end position="92"/>
    </location>
</feature>
<protein>
    <submittedName>
        <fullName evidence="3">Uncharacterized protein</fullName>
    </submittedName>
</protein>
<evidence type="ECO:0000313" key="4">
    <source>
        <dbReference type="Proteomes" id="UP001203687"/>
    </source>
</evidence>
<dbReference type="Proteomes" id="UP001203687">
    <property type="component" value="Unassembled WGS sequence"/>
</dbReference>
<organism evidence="3 4">
    <name type="scientific">Psychroserpens algicola</name>
    <dbReference type="NCBI Taxonomy" id="1719034"/>
    <lineage>
        <taxon>Bacteria</taxon>
        <taxon>Pseudomonadati</taxon>
        <taxon>Bacteroidota</taxon>
        <taxon>Flavobacteriia</taxon>
        <taxon>Flavobacteriales</taxon>
        <taxon>Flavobacteriaceae</taxon>
        <taxon>Psychroserpens</taxon>
    </lineage>
</organism>
<comment type="caution">
    <text evidence="3">The sequence shown here is derived from an EMBL/GenBank/DDBJ whole genome shotgun (WGS) entry which is preliminary data.</text>
</comment>
<accession>A0ABT0HBX3</accession>
<dbReference type="EMBL" id="JALPQF010000016">
    <property type="protein sequence ID" value="MCK8481845.1"/>
    <property type="molecule type" value="Genomic_DNA"/>
</dbReference>
<keyword evidence="4" id="KW-1185">Reference proteome</keyword>
<evidence type="ECO:0000256" key="2">
    <source>
        <dbReference type="SAM" id="Phobius"/>
    </source>
</evidence>
<name>A0ABT0HBX3_9FLAO</name>
<keyword evidence="1" id="KW-0175">Coiled coil</keyword>
<evidence type="ECO:0000256" key="1">
    <source>
        <dbReference type="SAM" id="Coils"/>
    </source>
</evidence>
<keyword evidence="2" id="KW-0472">Membrane</keyword>
<keyword evidence="2" id="KW-1133">Transmembrane helix</keyword>
<feature type="transmembrane region" description="Helical" evidence="2">
    <location>
        <begin position="20"/>
        <end position="41"/>
    </location>
</feature>
<keyword evidence="2" id="KW-0812">Transmembrane</keyword>
<proteinExistence type="predicted"/>
<dbReference type="RefSeq" id="WP_248413655.1">
    <property type="nucleotide sequence ID" value="NZ_JALPQF010000016.1"/>
</dbReference>